<evidence type="ECO:0008006" key="7">
    <source>
        <dbReference type="Google" id="ProtNLM"/>
    </source>
</evidence>
<protein>
    <recommendedName>
        <fullName evidence="7">Major facilitator superfamily (MFS) profile domain-containing protein</fullName>
    </recommendedName>
</protein>
<dbReference type="InterPro" id="IPR036188">
    <property type="entry name" value="FAD/NAD-bd_sf"/>
</dbReference>
<dbReference type="Gene3D" id="3.50.50.60">
    <property type="entry name" value="FAD/NAD(P)-binding domain"/>
    <property type="match status" value="1"/>
</dbReference>
<comment type="caution">
    <text evidence="5">The sequence shown here is derived from an EMBL/GenBank/DDBJ whole genome shotgun (WGS) entry which is preliminary data.</text>
</comment>
<sequence>MHTAADEEYPDGGKKAWWTLFGCFCSFFAALSMMNSVGVYQQWISQHQLRHETAGDIGWIFGFYNFLSFLAGLFLGPVFDARGPRVLSACGAVLMLATYIILGFCRRYLHFFPCFGLLGSLGTCLLFTAAIGTIQHWFLRRRGLATGMAISGGSVGGIVSPLILGALLPRIGFAWAMRAMALIMVPFVVVGVFLMRRRLRPAKESTASFLPDVGILLSPKMAVLAVGAFFIELGLFIPMTYITSYAHSHSMSTATAYRMVMLLNVGSLLGRWLPGWLGDKWGRFNAQILCLVTVLGIWLPAGHSVAGLTAFVVLFGLGSGSGISLVPVCIGQLCRTEDYGKTFTSIYSVASFGDLMYVLIVGAGFGGLTTAIECRLRGMDAIIVETYPTSLAYGDIIDFFPNGGRIIENWDDGRVGRDLMKICINQGDRFKYCKADGTVIWEKDWILEPHRYWRQYAGHRGQIHKVILDYAEEVGVKFDFGERVIKYLDQENPGVVTQSGKTFTADVVVAADGPRSIAREQVLGLPDHKVNSGYAIFRAYFTLNEEHLKNEHLKGFCDPTVDVTRLWIAKDLHMIVYTWNKGKDLGWVLTHEDMEDIGESWSFPGKKEDVLACLAEADFDQKLVYRRGS</sequence>
<dbReference type="InterPro" id="IPR036259">
    <property type="entry name" value="MFS_trans_sf"/>
</dbReference>
<dbReference type="PRINTS" id="PR00420">
    <property type="entry name" value="RNGMNOXGNASE"/>
</dbReference>
<feature type="transmembrane region" description="Helical" evidence="4">
    <location>
        <begin position="221"/>
        <end position="242"/>
    </location>
</feature>
<dbReference type="SUPFAM" id="SSF54373">
    <property type="entry name" value="FAD-linked reductases, C-terminal domain"/>
    <property type="match status" value="1"/>
</dbReference>
<evidence type="ECO:0000256" key="3">
    <source>
        <dbReference type="ARBA" id="ARBA00023180"/>
    </source>
</evidence>
<name>A0ABR1GP38_9HYPO</name>
<feature type="transmembrane region" description="Helical" evidence="4">
    <location>
        <begin position="16"/>
        <end position="37"/>
    </location>
</feature>
<keyword evidence="6" id="KW-1185">Reference proteome</keyword>
<dbReference type="PANTHER" id="PTHR11360">
    <property type="entry name" value="MONOCARBOXYLATE TRANSPORTER"/>
    <property type="match status" value="1"/>
</dbReference>
<dbReference type="SUPFAM" id="SSF51905">
    <property type="entry name" value="FAD/NAD(P)-binding domain"/>
    <property type="match status" value="1"/>
</dbReference>
<evidence type="ECO:0000256" key="1">
    <source>
        <dbReference type="ARBA" id="ARBA00004141"/>
    </source>
</evidence>
<keyword evidence="4" id="KW-0812">Transmembrane</keyword>
<dbReference type="EMBL" id="JAZAVJ010000242">
    <property type="protein sequence ID" value="KAK7403532.1"/>
    <property type="molecule type" value="Genomic_DNA"/>
</dbReference>
<evidence type="ECO:0000256" key="2">
    <source>
        <dbReference type="ARBA" id="ARBA00006727"/>
    </source>
</evidence>
<feature type="transmembrane region" description="Helical" evidence="4">
    <location>
        <begin position="284"/>
        <end position="301"/>
    </location>
</feature>
<keyword evidence="4" id="KW-1133">Transmembrane helix</keyword>
<organism evidence="5 6">
    <name type="scientific">Neonectria punicea</name>
    <dbReference type="NCBI Taxonomy" id="979145"/>
    <lineage>
        <taxon>Eukaryota</taxon>
        <taxon>Fungi</taxon>
        <taxon>Dikarya</taxon>
        <taxon>Ascomycota</taxon>
        <taxon>Pezizomycotina</taxon>
        <taxon>Sordariomycetes</taxon>
        <taxon>Hypocreomycetidae</taxon>
        <taxon>Hypocreales</taxon>
        <taxon>Nectriaceae</taxon>
        <taxon>Neonectria</taxon>
    </lineage>
</organism>
<feature type="transmembrane region" description="Helical" evidence="4">
    <location>
        <begin position="110"/>
        <end position="132"/>
    </location>
</feature>
<reference evidence="5 6" key="1">
    <citation type="journal article" date="2025" name="Microbiol. Resour. Announc.">
        <title>Draft genome sequences for Neonectria magnoliae and Neonectria punicea, canker pathogens of Liriodendron tulipifera and Acer saccharum in West Virginia.</title>
        <authorList>
            <person name="Petronek H.M."/>
            <person name="Kasson M.T."/>
            <person name="Metheny A.M."/>
            <person name="Stauder C.M."/>
            <person name="Lovett B."/>
            <person name="Lynch S.C."/>
            <person name="Garnas J.R."/>
            <person name="Kasson L.R."/>
            <person name="Stajich J.E."/>
        </authorList>
    </citation>
    <scope>NUCLEOTIDE SEQUENCE [LARGE SCALE GENOMIC DNA]</scope>
    <source>
        <strain evidence="5 6">NRRL 64653</strain>
    </source>
</reference>
<feature type="transmembrane region" description="Helical" evidence="4">
    <location>
        <begin position="86"/>
        <end position="104"/>
    </location>
</feature>
<feature type="transmembrane region" description="Helical" evidence="4">
    <location>
        <begin position="307"/>
        <end position="334"/>
    </location>
</feature>
<evidence type="ECO:0000313" key="5">
    <source>
        <dbReference type="EMBL" id="KAK7403532.1"/>
    </source>
</evidence>
<evidence type="ECO:0000313" key="6">
    <source>
        <dbReference type="Proteomes" id="UP001498476"/>
    </source>
</evidence>
<keyword evidence="4" id="KW-0472">Membrane</keyword>
<proteinExistence type="inferred from homology"/>
<accession>A0ABR1GP38</accession>
<dbReference type="Proteomes" id="UP001498476">
    <property type="component" value="Unassembled WGS sequence"/>
</dbReference>
<dbReference type="Gene3D" id="1.20.1250.20">
    <property type="entry name" value="MFS general substrate transporter like domains"/>
    <property type="match status" value="1"/>
</dbReference>
<feature type="transmembrane region" description="Helical" evidence="4">
    <location>
        <begin position="346"/>
        <end position="368"/>
    </location>
</feature>
<evidence type="ECO:0000256" key="4">
    <source>
        <dbReference type="SAM" id="Phobius"/>
    </source>
</evidence>
<feature type="transmembrane region" description="Helical" evidence="4">
    <location>
        <begin position="173"/>
        <end position="195"/>
    </location>
</feature>
<comment type="similarity">
    <text evidence="2">Belongs to the major facilitator superfamily. Monocarboxylate porter (TC 2.A.1.13) family.</text>
</comment>
<feature type="transmembrane region" description="Helical" evidence="4">
    <location>
        <begin position="57"/>
        <end position="79"/>
    </location>
</feature>
<keyword evidence="3" id="KW-0325">Glycoprotein</keyword>
<dbReference type="Pfam" id="PF07690">
    <property type="entry name" value="MFS_1"/>
    <property type="match status" value="1"/>
</dbReference>
<dbReference type="InterPro" id="IPR011701">
    <property type="entry name" value="MFS"/>
</dbReference>
<comment type="subcellular location">
    <subcellularLocation>
        <location evidence="1">Membrane</location>
        <topology evidence="1">Multi-pass membrane protein</topology>
    </subcellularLocation>
</comment>
<dbReference type="SUPFAM" id="SSF103473">
    <property type="entry name" value="MFS general substrate transporter"/>
    <property type="match status" value="1"/>
</dbReference>
<gene>
    <name evidence="5" type="ORF">QQX98_010711</name>
</gene>
<feature type="transmembrane region" description="Helical" evidence="4">
    <location>
        <begin position="254"/>
        <end position="272"/>
    </location>
</feature>
<feature type="transmembrane region" description="Helical" evidence="4">
    <location>
        <begin position="144"/>
        <end position="167"/>
    </location>
</feature>
<dbReference type="InterPro" id="IPR050327">
    <property type="entry name" value="Proton-linked_MCT"/>
</dbReference>
<dbReference type="PANTHER" id="PTHR11360:SF177">
    <property type="entry name" value="RIBOFLAVIN TRANSPORTER MCH5"/>
    <property type="match status" value="1"/>
</dbReference>